<accession>A0ABS6J8G2</accession>
<sequence length="67" mass="7682">MSKAAERPQTSPERLMTIPDAAECVRVSTKTIRRWISGGELPAAKLGFQWRIRPQDLTRFVRDRLEG</sequence>
<dbReference type="Proteomes" id="UP000731907">
    <property type="component" value="Unassembled WGS sequence"/>
</dbReference>
<dbReference type="InterPro" id="IPR010093">
    <property type="entry name" value="SinI_DNA-bd"/>
</dbReference>
<proteinExistence type="predicted"/>
<dbReference type="RefSeq" id="WP_161764084.1">
    <property type="nucleotide sequence ID" value="NZ_JAAATX020000017.1"/>
</dbReference>
<dbReference type="EMBL" id="JAAATX020000017">
    <property type="protein sequence ID" value="MBU9700031.1"/>
    <property type="molecule type" value="Genomic_DNA"/>
</dbReference>
<dbReference type="Pfam" id="PF12728">
    <property type="entry name" value="HTH_17"/>
    <property type="match status" value="1"/>
</dbReference>
<feature type="domain" description="Helix-turn-helix" evidence="1">
    <location>
        <begin position="15"/>
        <end position="64"/>
    </location>
</feature>
<dbReference type="InterPro" id="IPR041657">
    <property type="entry name" value="HTH_17"/>
</dbReference>
<evidence type="ECO:0000313" key="2">
    <source>
        <dbReference type="EMBL" id="MBU9700031.1"/>
    </source>
</evidence>
<dbReference type="InterPro" id="IPR009061">
    <property type="entry name" value="DNA-bd_dom_put_sf"/>
</dbReference>
<name>A0ABS6J8G2_9RHOB</name>
<dbReference type="SUPFAM" id="SSF46955">
    <property type="entry name" value="Putative DNA-binding domain"/>
    <property type="match status" value="1"/>
</dbReference>
<gene>
    <name evidence="2" type="ORF">GU927_019490</name>
</gene>
<keyword evidence="3" id="KW-1185">Reference proteome</keyword>
<evidence type="ECO:0000259" key="1">
    <source>
        <dbReference type="Pfam" id="PF12728"/>
    </source>
</evidence>
<protein>
    <submittedName>
        <fullName evidence="2">Helix-turn-helix domain-containing protein</fullName>
    </submittedName>
</protein>
<reference evidence="2 3" key="1">
    <citation type="submission" date="2021-06" db="EMBL/GenBank/DDBJ databases">
        <title>Rhodobacteraceae bacterium strain HSP-20.</title>
        <authorList>
            <person name="Chen W.-M."/>
        </authorList>
    </citation>
    <scope>NUCLEOTIDE SEQUENCE [LARGE SCALE GENOMIC DNA]</scope>
    <source>
        <strain evidence="2 3">HSP-20</strain>
    </source>
</reference>
<evidence type="ECO:0000313" key="3">
    <source>
        <dbReference type="Proteomes" id="UP000731907"/>
    </source>
</evidence>
<dbReference type="NCBIfam" id="TIGR01764">
    <property type="entry name" value="excise"/>
    <property type="match status" value="1"/>
</dbReference>
<organism evidence="2 3">
    <name type="scientific">Paragemmobacter amnigenus</name>
    <dbReference type="NCBI Taxonomy" id="2852097"/>
    <lineage>
        <taxon>Bacteria</taxon>
        <taxon>Pseudomonadati</taxon>
        <taxon>Pseudomonadota</taxon>
        <taxon>Alphaproteobacteria</taxon>
        <taxon>Rhodobacterales</taxon>
        <taxon>Paracoccaceae</taxon>
        <taxon>Paragemmobacter</taxon>
    </lineage>
</organism>
<comment type="caution">
    <text evidence="2">The sequence shown here is derived from an EMBL/GenBank/DDBJ whole genome shotgun (WGS) entry which is preliminary data.</text>
</comment>